<organism evidence="3">
    <name type="scientific">uncultured bacterium Contig1588_n_1603_cl</name>
    <dbReference type="NCBI Taxonomy" id="1393463"/>
    <lineage>
        <taxon>Bacteria</taxon>
        <taxon>environmental samples</taxon>
    </lineage>
</organism>
<accession>W0FT47</accession>
<dbReference type="PANTHER" id="PTHR21021">
    <property type="entry name" value="GAF/PUTATIVE CYTOSKELETAL PROTEIN"/>
    <property type="match status" value="1"/>
</dbReference>
<dbReference type="InterPro" id="IPR003018">
    <property type="entry name" value="GAF"/>
</dbReference>
<dbReference type="AlphaFoldDB" id="W0FT47"/>
<dbReference type="InterPro" id="IPR000614">
    <property type="entry name" value="FRMsr_CS"/>
</dbReference>
<protein>
    <submittedName>
        <fullName evidence="3">GAF domain-containing protein</fullName>
    </submittedName>
</protein>
<dbReference type="InterPro" id="IPR029016">
    <property type="entry name" value="GAF-like_dom_sf"/>
</dbReference>
<dbReference type="Gene3D" id="3.30.450.40">
    <property type="match status" value="1"/>
</dbReference>
<dbReference type="PROSITE" id="PS01320">
    <property type="entry name" value="UPF0067"/>
    <property type="match status" value="1"/>
</dbReference>
<feature type="domain" description="GAF" evidence="2">
    <location>
        <begin position="39"/>
        <end position="138"/>
    </location>
</feature>
<evidence type="ECO:0000259" key="2">
    <source>
        <dbReference type="Pfam" id="PF01590"/>
    </source>
</evidence>
<dbReference type="SUPFAM" id="SSF55781">
    <property type="entry name" value="GAF domain-like"/>
    <property type="match status" value="1"/>
</dbReference>
<sequence length="150" mass="16295">MTNGKLLAEQALEILRAEPWYVAAFSNLSALLMSSLPDLNWAGFYFCRDGQLVVGPFQGKPACIHIPAGKGVCGTCVEKDEMQVVPDVHRFPGHIACDSASRSEIVLPLHEGGQVKAVLDIDSPLPDRFGKEAAALAELAKIIEESVRWH</sequence>
<dbReference type="EMBL" id="KC246875">
    <property type="protein sequence ID" value="AHF26300.1"/>
    <property type="molecule type" value="Genomic_DNA"/>
</dbReference>
<proteinExistence type="inferred from homology"/>
<dbReference type="FunFam" id="3.30.450.40:FF:000008">
    <property type="entry name" value="GAF domain-containing proteins"/>
    <property type="match status" value="1"/>
</dbReference>
<evidence type="ECO:0000313" key="3">
    <source>
        <dbReference type="EMBL" id="AHF26300.1"/>
    </source>
</evidence>
<evidence type="ECO:0000256" key="1">
    <source>
        <dbReference type="ARBA" id="ARBA00038454"/>
    </source>
</evidence>
<name>W0FT47_9BACT</name>
<dbReference type="Pfam" id="PF01590">
    <property type="entry name" value="GAF"/>
    <property type="match status" value="1"/>
</dbReference>
<dbReference type="GO" id="GO:0033745">
    <property type="term" value="F:L-methionine-(R)-S-oxide reductase activity"/>
    <property type="evidence" value="ECO:0007669"/>
    <property type="project" value="TreeGrafter"/>
</dbReference>
<dbReference type="InterPro" id="IPR051330">
    <property type="entry name" value="Phosphatase_reg/MetRdx"/>
</dbReference>
<reference evidence="3" key="1">
    <citation type="journal article" date="2013" name="PLoS ONE">
        <title>Metagenomic insights into the carbohydrate-active enzymes carried by the microorganisms adhering to solid digesta in the rumen of cows.</title>
        <authorList>
            <person name="Wang L."/>
            <person name="Hatem A."/>
            <person name="Catalyurek U.V."/>
            <person name="Morrison M."/>
            <person name="Yu Z."/>
        </authorList>
    </citation>
    <scope>NUCLEOTIDE SEQUENCE</scope>
</reference>
<dbReference type="GO" id="GO:0005829">
    <property type="term" value="C:cytosol"/>
    <property type="evidence" value="ECO:0007669"/>
    <property type="project" value="TreeGrafter"/>
</dbReference>
<comment type="similarity">
    <text evidence="1">Belongs to the free Met sulfoxide reductase family.</text>
</comment>
<dbReference type="PANTHER" id="PTHR21021:SF15">
    <property type="entry name" value="FREE METHIONINE-R-SULFOXIDE REDUCTASE"/>
    <property type="match status" value="1"/>
</dbReference>